<dbReference type="Proteomes" id="UP001589700">
    <property type="component" value="Unassembled WGS sequence"/>
</dbReference>
<reference evidence="1 2" key="1">
    <citation type="submission" date="2024-09" db="EMBL/GenBank/DDBJ databases">
        <authorList>
            <person name="Sun Q."/>
            <person name="Mori K."/>
        </authorList>
    </citation>
    <scope>NUCLEOTIDE SEQUENCE [LARGE SCALE GENOMIC DNA]</scope>
    <source>
        <strain evidence="1 2">CCM 7659</strain>
    </source>
</reference>
<organism evidence="1 2">
    <name type="scientific">Dietzia aerolata</name>
    <dbReference type="NCBI Taxonomy" id="595984"/>
    <lineage>
        <taxon>Bacteria</taxon>
        <taxon>Bacillati</taxon>
        <taxon>Actinomycetota</taxon>
        <taxon>Actinomycetes</taxon>
        <taxon>Mycobacteriales</taxon>
        <taxon>Dietziaceae</taxon>
        <taxon>Dietzia</taxon>
    </lineage>
</organism>
<evidence type="ECO:0000313" key="2">
    <source>
        <dbReference type="Proteomes" id="UP001589700"/>
    </source>
</evidence>
<gene>
    <name evidence="1" type="ORF">ACFFVD_00190</name>
</gene>
<keyword evidence="2" id="KW-1185">Reference proteome</keyword>
<evidence type="ECO:0000313" key="1">
    <source>
        <dbReference type="EMBL" id="MFB9258219.1"/>
    </source>
</evidence>
<accession>A0ABV5JKH7</accession>
<dbReference type="EMBL" id="JBHMDY010000001">
    <property type="protein sequence ID" value="MFB9258219.1"/>
    <property type="molecule type" value="Genomic_DNA"/>
</dbReference>
<protein>
    <submittedName>
        <fullName evidence="1">Uncharacterized protein</fullName>
    </submittedName>
</protein>
<proteinExistence type="predicted"/>
<name>A0ABV5JKH7_9ACTN</name>
<dbReference type="RefSeq" id="WP_182630747.1">
    <property type="nucleotide sequence ID" value="NZ_JBHMDY010000001.1"/>
</dbReference>
<comment type="caution">
    <text evidence="1">The sequence shown here is derived from an EMBL/GenBank/DDBJ whole genome shotgun (WGS) entry which is preliminary data.</text>
</comment>
<sequence length="192" mass="20848">MMAEQFNDLDLSLDDAEGLTANVRSQMMRSISSRTVPVSPPDLNYLRDHAGLSDPSIVDDWRPEAEDALRAEVAVAGAAQFLLDTLNLDEATKLLRRDTTVVSRQVSSCQLLAVQWDGRPRFPSWQFHEGNALPGMAGIVEALSSAEMDAVSLGNFMTRPNDELDGLSPVDFLVGGGDPNEIVALHDAVARN</sequence>